<name>A0A495WLJ1_9RHOO</name>
<evidence type="ECO:0000313" key="2">
    <source>
        <dbReference type="Proteomes" id="UP000270626"/>
    </source>
</evidence>
<comment type="caution">
    <text evidence="1">The sequence shown here is derived from an EMBL/GenBank/DDBJ whole genome shotgun (WGS) entry which is preliminary data.</text>
</comment>
<dbReference type="OrthoDB" id="5959530at2"/>
<gene>
    <name evidence="1" type="ORF">DFR40_0884</name>
</gene>
<dbReference type="RefSeq" id="WP_121457243.1">
    <property type="nucleotide sequence ID" value="NZ_JAANMQ010000001.1"/>
</dbReference>
<protein>
    <submittedName>
        <fullName evidence="1">Uncharacterized protein DUF3301</fullName>
    </submittedName>
</protein>
<reference evidence="1 2" key="1">
    <citation type="submission" date="2018-10" db="EMBL/GenBank/DDBJ databases">
        <title>Genomic Encyclopedia of Type Strains, Phase IV (KMG-IV): sequencing the most valuable type-strain genomes for metagenomic binning, comparative biology and taxonomic classification.</title>
        <authorList>
            <person name="Goeker M."/>
        </authorList>
    </citation>
    <scope>NUCLEOTIDE SEQUENCE [LARGE SCALE GENOMIC DNA]</scope>
    <source>
        <strain evidence="1 2">DSM 23841</strain>
    </source>
</reference>
<dbReference type="AlphaFoldDB" id="A0A495WLJ1"/>
<organism evidence="1 2">
    <name type="scientific">Azonexus fungiphilus</name>
    <dbReference type="NCBI Taxonomy" id="146940"/>
    <lineage>
        <taxon>Bacteria</taxon>
        <taxon>Pseudomonadati</taxon>
        <taxon>Pseudomonadota</taxon>
        <taxon>Betaproteobacteria</taxon>
        <taxon>Rhodocyclales</taxon>
        <taxon>Azonexaceae</taxon>
        <taxon>Azonexus</taxon>
    </lineage>
</organism>
<dbReference type="EMBL" id="RBXP01000011">
    <property type="protein sequence ID" value="RKT60738.1"/>
    <property type="molecule type" value="Genomic_DNA"/>
</dbReference>
<dbReference type="Pfam" id="PF11743">
    <property type="entry name" value="DUF3301"/>
    <property type="match status" value="1"/>
</dbReference>
<dbReference type="Proteomes" id="UP000270626">
    <property type="component" value="Unassembled WGS sequence"/>
</dbReference>
<proteinExistence type="predicted"/>
<keyword evidence="2" id="KW-1185">Reference proteome</keyword>
<sequence length="113" mass="12675">MPIYESIFILAAAAGVWFWLDSLKAREVAIAAARAACAEEGLQFLDDTAIGNIAGLARDDAGRLRLRRRLRFEYSDTGDNRRNGSVVLLGHAVEYLHLRPQLYVVPKTHETRH</sequence>
<evidence type="ECO:0000313" key="1">
    <source>
        <dbReference type="EMBL" id="RKT60738.1"/>
    </source>
</evidence>
<dbReference type="InterPro" id="IPR021732">
    <property type="entry name" value="DUF3301"/>
</dbReference>
<accession>A0A495WLJ1</accession>